<keyword evidence="3" id="KW-0378">Hydrolase</keyword>
<dbReference type="NCBIfam" id="TIGR00277">
    <property type="entry name" value="HDIG"/>
    <property type="match status" value="1"/>
</dbReference>
<organism evidence="3 4">
    <name type="scientific">Thermosinus carboxydivorans Nor1</name>
    <dbReference type="NCBI Taxonomy" id="401526"/>
    <lineage>
        <taxon>Bacteria</taxon>
        <taxon>Bacillati</taxon>
        <taxon>Bacillota</taxon>
        <taxon>Negativicutes</taxon>
        <taxon>Selenomonadales</taxon>
        <taxon>Sporomusaceae</taxon>
        <taxon>Thermosinus</taxon>
    </lineage>
</organism>
<dbReference type="InterPro" id="IPR006675">
    <property type="entry name" value="HDIG_dom"/>
</dbReference>
<dbReference type="PANTHER" id="PTHR43155">
    <property type="entry name" value="CYCLIC DI-GMP PHOSPHODIESTERASE PA4108-RELATED"/>
    <property type="match status" value="1"/>
</dbReference>
<comment type="caution">
    <text evidence="3">The sequence shown here is derived from an EMBL/GenBank/DDBJ whole genome shotgun (WGS) entry which is preliminary data.</text>
</comment>
<dbReference type="EMBL" id="AAWL01000042">
    <property type="protein sequence ID" value="EAX46325.1"/>
    <property type="molecule type" value="Genomic_DNA"/>
</dbReference>
<dbReference type="InterPro" id="IPR037522">
    <property type="entry name" value="HD_GYP_dom"/>
</dbReference>
<keyword evidence="4" id="KW-1185">Reference proteome</keyword>
<proteinExistence type="predicted"/>
<accession>A1HUH1</accession>
<dbReference type="CDD" id="cd00077">
    <property type="entry name" value="HDc"/>
    <property type="match status" value="1"/>
</dbReference>
<dbReference type="RefSeq" id="WP_007290674.1">
    <property type="nucleotide sequence ID" value="NZ_AAWL01000042.1"/>
</dbReference>
<evidence type="ECO:0000313" key="4">
    <source>
        <dbReference type="Proteomes" id="UP000005139"/>
    </source>
</evidence>
<dbReference type="PROSITE" id="PS51831">
    <property type="entry name" value="HD"/>
    <property type="match status" value="1"/>
</dbReference>
<sequence>MGELIYGISDKVRLREQKNRLFIESGIALAELVDTHDEATGKHSLRVRDLAVALGREMGLTARELDKLAVAAILHDIGKIGIPENILNKPGRLTEEEYAIIKRHTIIGYNILKNIHLPEDIARNILYHHEWYDGNGYPAGLQGEQIPLASRIICVADVYEALTADRVYRPRLDIRQALQFMQQEKGRMFDPVVLDAFFRMLAQQDPRVGAALNEMAGLAAAGDYRAEQ</sequence>
<dbReference type="PROSITE" id="PS51832">
    <property type="entry name" value="HD_GYP"/>
    <property type="match status" value="1"/>
</dbReference>
<dbReference type="Proteomes" id="UP000005139">
    <property type="component" value="Unassembled WGS sequence"/>
</dbReference>
<reference evidence="3 4" key="2">
    <citation type="submission" date="2007-01" db="EMBL/GenBank/DDBJ databases">
        <title>Sequencing of the draft genome and assembly of Thermosinus carboxydivorans Nor1.</title>
        <authorList>
            <consortium name="US DOE Joint Genome Institute (JGI-PGF)"/>
            <person name="Copeland A."/>
            <person name="Lucas S."/>
            <person name="Lapidus A."/>
            <person name="Barry K."/>
            <person name="Glavina del Rio T."/>
            <person name="Dalin E."/>
            <person name="Tice H."/>
            <person name="Bruce D."/>
            <person name="Pitluck S."/>
            <person name="Richardson P."/>
        </authorList>
    </citation>
    <scope>NUCLEOTIDE SEQUENCE [LARGE SCALE GENOMIC DNA]</scope>
    <source>
        <strain evidence="3 4">Nor1</strain>
    </source>
</reference>
<feature type="domain" description="HD-GYP" evidence="2">
    <location>
        <begin position="18"/>
        <end position="213"/>
    </location>
</feature>
<dbReference type="PANTHER" id="PTHR43155:SF2">
    <property type="entry name" value="CYCLIC DI-GMP PHOSPHODIESTERASE PA4108"/>
    <property type="match status" value="1"/>
</dbReference>
<reference evidence="3 4" key="1">
    <citation type="submission" date="2007-01" db="EMBL/GenBank/DDBJ databases">
        <title>Annotation of the draft genome assembly of Thermosinus carboxydivorans Nor1.</title>
        <authorList>
            <consortium name="US DOE Joint Genome Institute (JGI-ORNL)"/>
            <person name="Larimer F."/>
            <person name="Land M."/>
            <person name="Hauser L."/>
        </authorList>
    </citation>
    <scope>NUCLEOTIDE SEQUENCE [LARGE SCALE GENOMIC DNA]</scope>
    <source>
        <strain evidence="3 4">Nor1</strain>
    </source>
</reference>
<evidence type="ECO:0000259" key="1">
    <source>
        <dbReference type="PROSITE" id="PS51831"/>
    </source>
</evidence>
<gene>
    <name evidence="3" type="ORF">TcarDRAFT_0065</name>
</gene>
<dbReference type="Gene3D" id="1.10.3210.10">
    <property type="entry name" value="Hypothetical protein af1432"/>
    <property type="match status" value="1"/>
</dbReference>
<dbReference type="InterPro" id="IPR003607">
    <property type="entry name" value="HD/PDEase_dom"/>
</dbReference>
<evidence type="ECO:0000313" key="3">
    <source>
        <dbReference type="EMBL" id="EAX46325.1"/>
    </source>
</evidence>
<protein>
    <submittedName>
        <fullName evidence="3">Metal dependent phosphohydrolase</fullName>
    </submittedName>
</protein>
<dbReference type="SMART" id="SM00471">
    <property type="entry name" value="HDc"/>
    <property type="match status" value="1"/>
</dbReference>
<dbReference type="InterPro" id="IPR006674">
    <property type="entry name" value="HD_domain"/>
</dbReference>
<evidence type="ECO:0000259" key="2">
    <source>
        <dbReference type="PROSITE" id="PS51832"/>
    </source>
</evidence>
<dbReference type="GO" id="GO:0016787">
    <property type="term" value="F:hydrolase activity"/>
    <property type="evidence" value="ECO:0007669"/>
    <property type="project" value="UniProtKB-KW"/>
</dbReference>
<dbReference type="SUPFAM" id="SSF109604">
    <property type="entry name" value="HD-domain/PDEase-like"/>
    <property type="match status" value="1"/>
</dbReference>
<feature type="domain" description="HD" evidence="1">
    <location>
        <begin position="40"/>
        <end position="162"/>
    </location>
</feature>
<name>A1HUH1_9FIRM</name>
<dbReference type="Pfam" id="PF13487">
    <property type="entry name" value="HD_5"/>
    <property type="match status" value="1"/>
</dbReference>
<dbReference type="eggNOG" id="COG2206">
    <property type="taxonomic scope" value="Bacteria"/>
</dbReference>
<dbReference type="AlphaFoldDB" id="A1HUH1"/>